<evidence type="ECO:0000256" key="10">
    <source>
        <dbReference type="ARBA" id="ARBA00093261"/>
    </source>
</evidence>
<comment type="similarity">
    <text evidence="3 13">Belongs to the trans-sulfuration enzymes family.</text>
</comment>
<keyword evidence="5 12" id="KW-0663">Pyridoxal phosphate</keyword>
<dbReference type="Gene3D" id="3.40.640.10">
    <property type="entry name" value="Type I PLP-dependent aspartate aminotransferase-like (Major domain)"/>
    <property type="match status" value="1"/>
</dbReference>
<evidence type="ECO:0000256" key="11">
    <source>
        <dbReference type="ARBA" id="ARBA00093596"/>
    </source>
</evidence>
<accession>A0A7R9KUE3</accession>
<dbReference type="AlphaFoldDB" id="A0A7R9KUE3"/>
<evidence type="ECO:0000256" key="8">
    <source>
        <dbReference type="ARBA" id="ARBA00060510"/>
    </source>
</evidence>
<comment type="catalytic activity">
    <reaction evidence="10">
        <text>O-phospho-L-homoserine + L-cysteine = L,L-cystathionine + phosphate</text>
        <dbReference type="Rhea" id="RHEA:80891"/>
        <dbReference type="ChEBI" id="CHEBI:35235"/>
        <dbReference type="ChEBI" id="CHEBI:43474"/>
        <dbReference type="ChEBI" id="CHEBI:57590"/>
        <dbReference type="ChEBI" id="CHEBI:58161"/>
        <dbReference type="EC" id="2.5.1.160"/>
    </reaction>
</comment>
<dbReference type="GO" id="GO:0004123">
    <property type="term" value="F:cystathionine gamma-lyase activity"/>
    <property type="evidence" value="ECO:0007669"/>
    <property type="project" value="TreeGrafter"/>
</dbReference>
<comment type="catalytic activity">
    <reaction evidence="9">
        <text>O-succinyl-L-homoserine + L-cysteine = L,L-cystathionine + succinate + H(+)</text>
        <dbReference type="Rhea" id="RHEA:20397"/>
        <dbReference type="ChEBI" id="CHEBI:15378"/>
        <dbReference type="ChEBI" id="CHEBI:30031"/>
        <dbReference type="ChEBI" id="CHEBI:35235"/>
        <dbReference type="ChEBI" id="CHEBI:57661"/>
        <dbReference type="ChEBI" id="CHEBI:58161"/>
    </reaction>
</comment>
<comment type="pathway">
    <text evidence="8">Amino-acid biosynthesis; L-methionine biosynthesis via de novo pathway; L-cystathionine from O-succinyl-L-homoserine: step 1/1.</text>
</comment>
<evidence type="ECO:0000256" key="9">
    <source>
        <dbReference type="ARBA" id="ARBA00093222"/>
    </source>
</evidence>
<dbReference type="GO" id="GO:0030170">
    <property type="term" value="F:pyridoxal phosphate binding"/>
    <property type="evidence" value="ECO:0007669"/>
    <property type="project" value="InterPro"/>
</dbReference>
<comment type="cofactor">
    <cofactor evidence="1 13">
        <name>pyridoxal 5'-phosphate</name>
        <dbReference type="ChEBI" id="CHEBI:597326"/>
    </cofactor>
</comment>
<dbReference type="PIRSF" id="PIRSF001434">
    <property type="entry name" value="CGS"/>
    <property type="match status" value="1"/>
</dbReference>
<feature type="modified residue" description="N6-(pyridoxal phosphate)lysine" evidence="12">
    <location>
        <position position="166"/>
    </location>
</feature>
<keyword evidence="6" id="KW-0028">Amino-acid biosynthesis</keyword>
<evidence type="ECO:0000313" key="15">
    <source>
        <dbReference type="Proteomes" id="UP000759131"/>
    </source>
</evidence>
<dbReference type="InterPro" id="IPR015422">
    <property type="entry name" value="PyrdxlP-dep_Trfase_small"/>
</dbReference>
<dbReference type="SUPFAM" id="SSF53383">
    <property type="entry name" value="PLP-dependent transferases"/>
    <property type="match status" value="1"/>
</dbReference>
<dbReference type="InterPro" id="IPR015424">
    <property type="entry name" value="PyrdxlP-dep_Trfase"/>
</dbReference>
<evidence type="ECO:0000256" key="5">
    <source>
        <dbReference type="ARBA" id="ARBA00022898"/>
    </source>
</evidence>
<comment type="pathway">
    <text evidence="2">Amino-acid biosynthesis; L-cysteine biosynthesis; L-cysteine from L-homocysteine and L-serine: step 2/2.</text>
</comment>
<evidence type="ECO:0000256" key="12">
    <source>
        <dbReference type="PIRSR" id="PIRSR001434-2"/>
    </source>
</evidence>
<evidence type="ECO:0000256" key="1">
    <source>
        <dbReference type="ARBA" id="ARBA00001933"/>
    </source>
</evidence>
<dbReference type="PANTHER" id="PTHR11808">
    <property type="entry name" value="TRANS-SULFURATION ENZYME FAMILY MEMBER"/>
    <property type="match status" value="1"/>
</dbReference>
<organism evidence="14">
    <name type="scientific">Medioppia subpectinata</name>
    <dbReference type="NCBI Taxonomy" id="1979941"/>
    <lineage>
        <taxon>Eukaryota</taxon>
        <taxon>Metazoa</taxon>
        <taxon>Ecdysozoa</taxon>
        <taxon>Arthropoda</taxon>
        <taxon>Chelicerata</taxon>
        <taxon>Arachnida</taxon>
        <taxon>Acari</taxon>
        <taxon>Acariformes</taxon>
        <taxon>Sarcoptiformes</taxon>
        <taxon>Oribatida</taxon>
        <taxon>Brachypylina</taxon>
        <taxon>Oppioidea</taxon>
        <taxon>Oppiidae</taxon>
        <taxon>Medioppia</taxon>
    </lineage>
</organism>
<dbReference type="FunFam" id="3.90.1150.10:FF:000033">
    <property type="entry name" value="Cystathionine gamma-synthase"/>
    <property type="match status" value="1"/>
</dbReference>
<evidence type="ECO:0000313" key="14">
    <source>
        <dbReference type="EMBL" id="CAD7629603.1"/>
    </source>
</evidence>
<name>A0A7R9KUE3_9ACAR</name>
<keyword evidence="6" id="KW-0198">Cysteine biosynthesis</keyword>
<dbReference type="OrthoDB" id="3512640at2759"/>
<dbReference type="UniPathway" id="UPA00136">
    <property type="reaction ID" value="UER00202"/>
</dbReference>
<sequence length="369" mass="40717">LSLSTHTQQEYDYSRSGNPTRKCLETALAALESTRYALAFGSGMAATVTCGHLLSAGEHVLSCDDIYGGSHRYFTRCLRPQGFDVTLADFTDLSAVAANIRPNTRLLWVETPSNPLMKLVDLKALCELRDRLAPEAIIAVDNTFMSPLFQRPLDFGADLSVHSVTKYINVLSIRPNTTGHSDVIMGAVMTNREDLYSKLAFLQNALGTVSSPFDCFLANRGLKTLSARMAVHQTNGLSVARFLESHPMITQVLHPSLESHPQYELARRQCRGFSGMISFRLKGSVNQTKTFLESLKLFKLVVSLGSVESRVELPARMSHLSVPREHLKALGIDDQLLRLSVGIEDTDDLIQDLATALKCAQQTIENGFK</sequence>
<dbReference type="Gene3D" id="3.90.1150.10">
    <property type="entry name" value="Aspartate Aminotransferase, domain 1"/>
    <property type="match status" value="1"/>
</dbReference>
<dbReference type="EC" id="4.4.1.1" evidence="4"/>
<feature type="non-terminal residue" evidence="14">
    <location>
        <position position="369"/>
    </location>
</feature>
<dbReference type="GO" id="GO:0005737">
    <property type="term" value="C:cytoplasm"/>
    <property type="evidence" value="ECO:0007669"/>
    <property type="project" value="TreeGrafter"/>
</dbReference>
<evidence type="ECO:0000256" key="13">
    <source>
        <dbReference type="RuleBase" id="RU362118"/>
    </source>
</evidence>
<dbReference type="Pfam" id="PF01053">
    <property type="entry name" value="Cys_Met_Meta_PP"/>
    <property type="match status" value="1"/>
</dbReference>
<dbReference type="PANTHER" id="PTHR11808:SF15">
    <property type="entry name" value="CYSTATHIONINE GAMMA-LYASE"/>
    <property type="match status" value="1"/>
</dbReference>
<dbReference type="EC" id="2.5.1.160" evidence="11"/>
<protein>
    <recommendedName>
        <fullName evidence="7">Gamma-cystathionase</fullName>
        <ecNumber evidence="11">2.5.1.160</ecNumber>
        <ecNumber evidence="4">4.4.1.1</ecNumber>
    </recommendedName>
</protein>
<evidence type="ECO:0000256" key="2">
    <source>
        <dbReference type="ARBA" id="ARBA00005038"/>
    </source>
</evidence>
<dbReference type="GO" id="GO:0019343">
    <property type="term" value="P:cysteine biosynthetic process via cystathionine"/>
    <property type="evidence" value="ECO:0007669"/>
    <property type="project" value="TreeGrafter"/>
</dbReference>
<keyword evidence="15" id="KW-1185">Reference proteome</keyword>
<gene>
    <name evidence="14" type="ORF">OSB1V03_LOCUS10018</name>
</gene>
<dbReference type="GO" id="GO:0019346">
    <property type="term" value="P:transsulfuration"/>
    <property type="evidence" value="ECO:0007669"/>
    <property type="project" value="InterPro"/>
</dbReference>
<dbReference type="InterPro" id="IPR015421">
    <property type="entry name" value="PyrdxlP-dep_Trfase_major"/>
</dbReference>
<dbReference type="InterPro" id="IPR000277">
    <property type="entry name" value="Cys/Met-Metab_PyrdxlP-dep_enz"/>
</dbReference>
<dbReference type="GO" id="GO:0009086">
    <property type="term" value="P:methionine biosynthetic process"/>
    <property type="evidence" value="ECO:0007669"/>
    <property type="project" value="UniProtKB-ARBA"/>
</dbReference>
<reference evidence="14" key="1">
    <citation type="submission" date="2020-11" db="EMBL/GenBank/DDBJ databases">
        <authorList>
            <person name="Tran Van P."/>
        </authorList>
    </citation>
    <scope>NUCLEOTIDE SEQUENCE</scope>
</reference>
<dbReference type="FunFam" id="3.40.640.10:FF:000046">
    <property type="entry name" value="Cystathionine gamma-lyase"/>
    <property type="match status" value="1"/>
</dbReference>
<dbReference type="EMBL" id="CAJPIZ010007060">
    <property type="protein sequence ID" value="CAG2110033.1"/>
    <property type="molecule type" value="Genomic_DNA"/>
</dbReference>
<dbReference type="CDD" id="cd00614">
    <property type="entry name" value="CGS_like"/>
    <property type="match status" value="1"/>
</dbReference>
<proteinExistence type="inferred from homology"/>
<dbReference type="Proteomes" id="UP000759131">
    <property type="component" value="Unassembled WGS sequence"/>
</dbReference>
<evidence type="ECO:0000256" key="7">
    <source>
        <dbReference type="ARBA" id="ARBA00029853"/>
    </source>
</evidence>
<dbReference type="EMBL" id="OC861635">
    <property type="protein sequence ID" value="CAD7629603.1"/>
    <property type="molecule type" value="Genomic_DNA"/>
</dbReference>
<evidence type="ECO:0000256" key="6">
    <source>
        <dbReference type="ARBA" id="ARBA00023192"/>
    </source>
</evidence>
<evidence type="ECO:0000256" key="3">
    <source>
        <dbReference type="ARBA" id="ARBA00009077"/>
    </source>
</evidence>
<evidence type="ECO:0000256" key="4">
    <source>
        <dbReference type="ARBA" id="ARBA00012085"/>
    </source>
</evidence>